<evidence type="ECO:0000259" key="13">
    <source>
        <dbReference type="PROSITE" id="PS50011"/>
    </source>
</evidence>
<feature type="compositionally biased region" description="Basic residues" evidence="11">
    <location>
        <begin position="385"/>
        <end position="395"/>
    </location>
</feature>
<keyword evidence="3" id="KW-0808">Transferase</keyword>
<dbReference type="EC" id="2.7.11.25" evidence="2"/>
<dbReference type="AlphaFoldDB" id="A0A8T0UGX1"/>
<dbReference type="InterPro" id="IPR008271">
    <property type="entry name" value="Ser/Thr_kinase_AS"/>
</dbReference>
<evidence type="ECO:0000256" key="4">
    <source>
        <dbReference type="ARBA" id="ARBA00022741"/>
    </source>
</evidence>
<comment type="catalytic activity">
    <reaction evidence="7">
        <text>L-threonyl-[protein] + ATP = O-phospho-L-threonyl-[protein] + ADP + H(+)</text>
        <dbReference type="Rhea" id="RHEA:46608"/>
        <dbReference type="Rhea" id="RHEA-COMP:11060"/>
        <dbReference type="Rhea" id="RHEA-COMP:11605"/>
        <dbReference type="ChEBI" id="CHEBI:15378"/>
        <dbReference type="ChEBI" id="CHEBI:30013"/>
        <dbReference type="ChEBI" id="CHEBI:30616"/>
        <dbReference type="ChEBI" id="CHEBI:61977"/>
        <dbReference type="ChEBI" id="CHEBI:456216"/>
        <dbReference type="EC" id="2.7.11.25"/>
    </reaction>
</comment>
<dbReference type="PROSITE" id="PS00107">
    <property type="entry name" value="PROTEIN_KINASE_ATP"/>
    <property type="match status" value="1"/>
</dbReference>
<keyword evidence="4 9" id="KW-0547">Nucleotide-binding</keyword>
<evidence type="ECO:0000256" key="8">
    <source>
        <dbReference type="ARBA" id="ARBA00048329"/>
    </source>
</evidence>
<feature type="transmembrane region" description="Helical" evidence="12">
    <location>
        <begin position="66"/>
        <end position="85"/>
    </location>
</feature>
<evidence type="ECO:0000256" key="9">
    <source>
        <dbReference type="PROSITE-ProRule" id="PRU10141"/>
    </source>
</evidence>
<dbReference type="InterPro" id="IPR011009">
    <property type="entry name" value="Kinase-like_dom_sf"/>
</dbReference>
<evidence type="ECO:0000256" key="3">
    <source>
        <dbReference type="ARBA" id="ARBA00022679"/>
    </source>
</evidence>
<feature type="domain" description="Protein kinase" evidence="13">
    <location>
        <begin position="100"/>
        <end position="364"/>
    </location>
</feature>
<dbReference type="PROSITE" id="PS00108">
    <property type="entry name" value="PROTEIN_KINASE_ST"/>
    <property type="match status" value="1"/>
</dbReference>
<keyword evidence="15" id="KW-1185">Reference proteome</keyword>
<dbReference type="SUPFAM" id="SSF56112">
    <property type="entry name" value="Protein kinase-like (PK-like)"/>
    <property type="match status" value="1"/>
</dbReference>
<dbReference type="Gene3D" id="1.10.510.10">
    <property type="entry name" value="Transferase(Phosphotransferase) domain 1"/>
    <property type="match status" value="1"/>
</dbReference>
<dbReference type="Pfam" id="PF00069">
    <property type="entry name" value="Pkinase"/>
    <property type="match status" value="1"/>
</dbReference>
<dbReference type="InterPro" id="IPR000719">
    <property type="entry name" value="Prot_kinase_dom"/>
</dbReference>
<evidence type="ECO:0000256" key="10">
    <source>
        <dbReference type="RuleBase" id="RU000304"/>
    </source>
</evidence>
<evidence type="ECO:0000256" key="1">
    <source>
        <dbReference type="ARBA" id="ARBA00006529"/>
    </source>
</evidence>
<feature type="binding site" evidence="9">
    <location>
        <position position="129"/>
    </location>
    <ligand>
        <name>ATP</name>
        <dbReference type="ChEBI" id="CHEBI:30616"/>
    </ligand>
</feature>
<sequence length="395" mass="43723">MDATAARAAVASTVATVVLTHQLRKHSKRPGGVRATHIISILVLGLSVASIHYFTLHLDRLQGAGAILYPIVILITSLWSSYCYVTALSAEPSVVHWSQWKKGACIGRGAFGQVYLASNRLCGLFCAIKEIQIPDPDSKEQIKKLSSEINFLCQFSHPNIVQYYGSNLIGGILSIYMEYMSEGSIHRLLKDGPFNEDRIRHCTAQILSGLAYLHERKIAHRDIKGGNILVGPNDEVKLADFGLAKHISYEAAIHSDKGTPFWMAPEVITSKSSGSGYNLLADIWSLGCTVIEMATGEHPWHEHCRPGEPCHHPFAGMFRAATSDDTPEIPESLSEEGKDFLRKCLRRDPESRPTAAQLMDHAFVRDYFASVQGRSQPSSPPRSAPLRRRRGQIRI</sequence>
<dbReference type="PROSITE" id="PS50011">
    <property type="entry name" value="PROTEIN_KINASE_DOM"/>
    <property type="match status" value="1"/>
</dbReference>
<keyword evidence="5" id="KW-0418">Kinase</keyword>
<dbReference type="GO" id="GO:0005737">
    <property type="term" value="C:cytoplasm"/>
    <property type="evidence" value="ECO:0007669"/>
    <property type="project" value="TreeGrafter"/>
</dbReference>
<dbReference type="GO" id="GO:0005524">
    <property type="term" value="F:ATP binding"/>
    <property type="evidence" value="ECO:0007669"/>
    <property type="project" value="UniProtKB-UniRule"/>
</dbReference>
<dbReference type="EMBL" id="CM029042">
    <property type="protein sequence ID" value="KAG2621800.1"/>
    <property type="molecule type" value="Genomic_DNA"/>
</dbReference>
<feature type="region of interest" description="Disordered" evidence="11">
    <location>
        <begin position="371"/>
        <end position="395"/>
    </location>
</feature>
<dbReference type="PANTHER" id="PTHR48016:SF8">
    <property type="entry name" value="MITOGEN-ACTIVATED PROTEIN KINASE KINASE KINASE 3"/>
    <property type="match status" value="1"/>
</dbReference>
<evidence type="ECO:0000256" key="7">
    <source>
        <dbReference type="ARBA" id="ARBA00047559"/>
    </source>
</evidence>
<dbReference type="PANTHER" id="PTHR48016">
    <property type="entry name" value="MAP KINASE KINASE KINASE SSK2-RELATED-RELATED"/>
    <property type="match status" value="1"/>
</dbReference>
<evidence type="ECO:0000256" key="12">
    <source>
        <dbReference type="SAM" id="Phobius"/>
    </source>
</evidence>
<organism evidence="14 15">
    <name type="scientific">Panicum virgatum</name>
    <name type="common">Blackwell switchgrass</name>
    <dbReference type="NCBI Taxonomy" id="38727"/>
    <lineage>
        <taxon>Eukaryota</taxon>
        <taxon>Viridiplantae</taxon>
        <taxon>Streptophyta</taxon>
        <taxon>Embryophyta</taxon>
        <taxon>Tracheophyta</taxon>
        <taxon>Spermatophyta</taxon>
        <taxon>Magnoliopsida</taxon>
        <taxon>Liliopsida</taxon>
        <taxon>Poales</taxon>
        <taxon>Poaceae</taxon>
        <taxon>PACMAD clade</taxon>
        <taxon>Panicoideae</taxon>
        <taxon>Panicodae</taxon>
        <taxon>Paniceae</taxon>
        <taxon>Panicinae</taxon>
        <taxon>Panicum</taxon>
        <taxon>Panicum sect. Hiantes</taxon>
    </lineage>
</organism>
<feature type="transmembrane region" description="Helical" evidence="12">
    <location>
        <begin position="35"/>
        <end position="54"/>
    </location>
</feature>
<keyword evidence="6 9" id="KW-0067">ATP-binding</keyword>
<dbReference type="InterPro" id="IPR050538">
    <property type="entry name" value="MAP_kinase_kinase_kinase"/>
</dbReference>
<comment type="caution">
    <text evidence="14">The sequence shown here is derived from an EMBL/GenBank/DDBJ whole genome shotgun (WGS) entry which is preliminary data.</text>
</comment>
<name>A0A8T0UGX1_PANVG</name>
<proteinExistence type="inferred from homology"/>
<protein>
    <recommendedName>
        <fullName evidence="2">mitogen-activated protein kinase kinase kinase</fullName>
        <ecNumber evidence="2">2.7.11.25</ecNumber>
    </recommendedName>
</protein>
<reference evidence="14 15" key="1">
    <citation type="submission" date="2020-05" db="EMBL/GenBank/DDBJ databases">
        <title>WGS assembly of Panicum virgatum.</title>
        <authorList>
            <person name="Lovell J.T."/>
            <person name="Jenkins J."/>
            <person name="Shu S."/>
            <person name="Juenger T.E."/>
            <person name="Schmutz J."/>
        </authorList>
    </citation>
    <scope>NUCLEOTIDE SEQUENCE [LARGE SCALE GENOMIC DNA]</scope>
    <source>
        <strain evidence="15">cv. AP13</strain>
    </source>
</reference>
<dbReference type="InterPro" id="IPR017441">
    <property type="entry name" value="Protein_kinase_ATP_BS"/>
</dbReference>
<dbReference type="CDD" id="cd06606">
    <property type="entry name" value="STKc_MAPKKK"/>
    <property type="match status" value="1"/>
</dbReference>
<comment type="similarity">
    <text evidence="1">Belongs to the protein kinase superfamily. STE Ser/Thr protein kinase family. MAP kinase kinase kinase subfamily.</text>
</comment>
<evidence type="ECO:0000256" key="6">
    <source>
        <dbReference type="ARBA" id="ARBA00022840"/>
    </source>
</evidence>
<dbReference type="SMART" id="SM00220">
    <property type="entry name" value="S_TKc"/>
    <property type="match status" value="1"/>
</dbReference>
<evidence type="ECO:0000256" key="5">
    <source>
        <dbReference type="ARBA" id="ARBA00022777"/>
    </source>
</evidence>
<keyword evidence="10" id="KW-0723">Serine/threonine-protein kinase</keyword>
<keyword evidence="12" id="KW-0812">Transmembrane</keyword>
<evidence type="ECO:0000256" key="2">
    <source>
        <dbReference type="ARBA" id="ARBA00012406"/>
    </source>
</evidence>
<dbReference type="Proteomes" id="UP000823388">
    <property type="component" value="Chromosome 3N"/>
</dbReference>
<dbReference type="GO" id="GO:0004709">
    <property type="term" value="F:MAP kinase kinase kinase activity"/>
    <property type="evidence" value="ECO:0007669"/>
    <property type="project" value="UniProtKB-EC"/>
</dbReference>
<gene>
    <name evidence="14" type="ORF">PVAP13_3NG305800</name>
</gene>
<keyword evidence="12" id="KW-1133">Transmembrane helix</keyword>
<evidence type="ECO:0000313" key="14">
    <source>
        <dbReference type="EMBL" id="KAG2621800.1"/>
    </source>
</evidence>
<keyword evidence="12" id="KW-0472">Membrane</keyword>
<evidence type="ECO:0000313" key="15">
    <source>
        <dbReference type="Proteomes" id="UP000823388"/>
    </source>
</evidence>
<evidence type="ECO:0000256" key="11">
    <source>
        <dbReference type="SAM" id="MobiDB-lite"/>
    </source>
</evidence>
<comment type="catalytic activity">
    <reaction evidence="8">
        <text>L-seryl-[protein] + ATP = O-phospho-L-seryl-[protein] + ADP + H(+)</text>
        <dbReference type="Rhea" id="RHEA:17989"/>
        <dbReference type="Rhea" id="RHEA-COMP:9863"/>
        <dbReference type="Rhea" id="RHEA-COMP:11604"/>
        <dbReference type="ChEBI" id="CHEBI:15378"/>
        <dbReference type="ChEBI" id="CHEBI:29999"/>
        <dbReference type="ChEBI" id="CHEBI:30616"/>
        <dbReference type="ChEBI" id="CHEBI:83421"/>
        <dbReference type="ChEBI" id="CHEBI:456216"/>
        <dbReference type="EC" id="2.7.11.25"/>
    </reaction>
</comment>
<accession>A0A8T0UGX1</accession>